<protein>
    <recommendedName>
        <fullName evidence="2">Peptidase C14 caspase domain-containing protein</fullName>
    </recommendedName>
</protein>
<comment type="caution">
    <text evidence="3">The sequence shown here is derived from an EMBL/GenBank/DDBJ whole genome shotgun (WGS) entry which is preliminary data.</text>
</comment>
<accession>A0AAD2G9W8</accession>
<dbReference type="AlphaFoldDB" id="A0AAD2G9W8"/>
<gene>
    <name evidence="3" type="ORF">CYCCA115_LOCUS22432</name>
</gene>
<dbReference type="PANTHER" id="PTHR48104">
    <property type="entry name" value="METACASPASE-4"/>
    <property type="match status" value="1"/>
</dbReference>
<dbReference type="Gene3D" id="3.40.50.12660">
    <property type="match status" value="2"/>
</dbReference>
<evidence type="ECO:0000313" key="4">
    <source>
        <dbReference type="Proteomes" id="UP001295423"/>
    </source>
</evidence>
<evidence type="ECO:0000256" key="1">
    <source>
        <dbReference type="ARBA" id="ARBA00009005"/>
    </source>
</evidence>
<dbReference type="Proteomes" id="UP001295423">
    <property type="component" value="Unassembled WGS sequence"/>
</dbReference>
<dbReference type="Pfam" id="PF00656">
    <property type="entry name" value="Peptidase_C14"/>
    <property type="match status" value="2"/>
</dbReference>
<dbReference type="GO" id="GO:0006508">
    <property type="term" value="P:proteolysis"/>
    <property type="evidence" value="ECO:0007669"/>
    <property type="project" value="InterPro"/>
</dbReference>
<proteinExistence type="inferred from homology"/>
<sequence>MSSTLEQAKQAIPAEIRMISGCRDEQTSADVSNVASFSLPDPAGRAGGALTSSLLNVTYADHTNTGKDLTYSETLLAVREQLKKKGFEQIPQLSSSRPMSVDAHFDLVPENMSGTRRAVMIGINYVGQQGELRGCHNDVLNMKEYLMDVHGFQEGNIEVLMDDGKHTSPTYANIVAAYDRIVSASEAGDVVFCHYSGHGGKLRDDNGDEKDGYDETLIPLDYQSAGQIRDDTLYKDLVGKLKEGVFATSIMDCCHSGSVLDLPYVFVADGEETEMHVAPDFDFAPLMSMAQQVLQQQGVPPQMIALCMDKCNIM</sequence>
<evidence type="ECO:0000259" key="2">
    <source>
        <dbReference type="Pfam" id="PF00656"/>
    </source>
</evidence>
<comment type="similarity">
    <text evidence="1">Belongs to the peptidase C14B family.</text>
</comment>
<dbReference type="PANTHER" id="PTHR48104:SF30">
    <property type="entry name" value="METACASPASE-1"/>
    <property type="match status" value="1"/>
</dbReference>
<keyword evidence="4" id="KW-1185">Reference proteome</keyword>
<evidence type="ECO:0000313" key="3">
    <source>
        <dbReference type="EMBL" id="CAJ1966849.1"/>
    </source>
</evidence>
<dbReference type="SUPFAM" id="SSF52129">
    <property type="entry name" value="Caspase-like"/>
    <property type="match status" value="1"/>
</dbReference>
<dbReference type="InterPro" id="IPR050452">
    <property type="entry name" value="Metacaspase"/>
</dbReference>
<feature type="domain" description="Peptidase C14 caspase" evidence="2">
    <location>
        <begin position="9"/>
        <end position="96"/>
    </location>
</feature>
<feature type="domain" description="Peptidase C14 caspase" evidence="2">
    <location>
        <begin position="116"/>
        <end position="274"/>
    </location>
</feature>
<dbReference type="GO" id="GO:0005737">
    <property type="term" value="C:cytoplasm"/>
    <property type="evidence" value="ECO:0007669"/>
    <property type="project" value="TreeGrafter"/>
</dbReference>
<dbReference type="InterPro" id="IPR011600">
    <property type="entry name" value="Pept_C14_caspase"/>
</dbReference>
<dbReference type="InterPro" id="IPR029030">
    <property type="entry name" value="Caspase-like_dom_sf"/>
</dbReference>
<reference evidence="3" key="1">
    <citation type="submission" date="2023-08" db="EMBL/GenBank/DDBJ databases">
        <authorList>
            <person name="Audoor S."/>
            <person name="Bilcke G."/>
        </authorList>
    </citation>
    <scope>NUCLEOTIDE SEQUENCE</scope>
</reference>
<dbReference type="GO" id="GO:0004197">
    <property type="term" value="F:cysteine-type endopeptidase activity"/>
    <property type="evidence" value="ECO:0007669"/>
    <property type="project" value="InterPro"/>
</dbReference>
<dbReference type="EMBL" id="CAKOGP040002313">
    <property type="protein sequence ID" value="CAJ1966849.1"/>
    <property type="molecule type" value="Genomic_DNA"/>
</dbReference>
<organism evidence="3 4">
    <name type="scientific">Cylindrotheca closterium</name>
    <dbReference type="NCBI Taxonomy" id="2856"/>
    <lineage>
        <taxon>Eukaryota</taxon>
        <taxon>Sar</taxon>
        <taxon>Stramenopiles</taxon>
        <taxon>Ochrophyta</taxon>
        <taxon>Bacillariophyta</taxon>
        <taxon>Bacillariophyceae</taxon>
        <taxon>Bacillariophycidae</taxon>
        <taxon>Bacillariales</taxon>
        <taxon>Bacillariaceae</taxon>
        <taxon>Cylindrotheca</taxon>
    </lineage>
</organism>
<name>A0AAD2G9W8_9STRA</name>